<comment type="caution">
    <text evidence="5">The sequence shown here is derived from an EMBL/GenBank/DDBJ whole genome shotgun (WGS) entry which is preliminary data.</text>
</comment>
<dbReference type="GO" id="GO:0005667">
    <property type="term" value="C:transcription regulator complex"/>
    <property type="evidence" value="ECO:0007669"/>
    <property type="project" value="TreeGrafter"/>
</dbReference>
<dbReference type="Pfam" id="PF10545">
    <property type="entry name" value="MADF_DNA_bdg"/>
    <property type="match status" value="2"/>
</dbReference>
<accession>A0AAD4MSB4</accession>
<dbReference type="PROSITE" id="PS51029">
    <property type="entry name" value="MADF"/>
    <property type="match status" value="2"/>
</dbReference>
<dbReference type="AlphaFoldDB" id="A0AAD4MSB4"/>
<feature type="compositionally biased region" description="Polar residues" evidence="2">
    <location>
        <begin position="27"/>
        <end position="48"/>
    </location>
</feature>
<dbReference type="PANTHER" id="PTHR12243:SF57">
    <property type="entry name" value="ALCOHOL DEHYDROGENASE TRANSCRIPTION FACTOR MYB_SANT-LIKE PROTEIN"/>
    <property type="match status" value="1"/>
</dbReference>
<feature type="domain" description="BESS" evidence="4">
    <location>
        <begin position="497"/>
        <end position="536"/>
    </location>
</feature>
<organism evidence="5 6">
    <name type="scientific">Ditylenchus destructor</name>
    <dbReference type="NCBI Taxonomy" id="166010"/>
    <lineage>
        <taxon>Eukaryota</taxon>
        <taxon>Metazoa</taxon>
        <taxon>Ecdysozoa</taxon>
        <taxon>Nematoda</taxon>
        <taxon>Chromadorea</taxon>
        <taxon>Rhabditida</taxon>
        <taxon>Tylenchina</taxon>
        <taxon>Tylenchomorpha</taxon>
        <taxon>Sphaerularioidea</taxon>
        <taxon>Anguinidae</taxon>
        <taxon>Anguininae</taxon>
        <taxon>Ditylenchus</taxon>
    </lineage>
</organism>
<dbReference type="InterPro" id="IPR039353">
    <property type="entry name" value="TF_Adf1"/>
</dbReference>
<dbReference type="PANTHER" id="PTHR12243">
    <property type="entry name" value="MADF DOMAIN TRANSCRIPTION FACTOR"/>
    <property type="match status" value="1"/>
</dbReference>
<keyword evidence="6" id="KW-1185">Reference proteome</keyword>
<feature type="compositionally biased region" description="Polar residues" evidence="2">
    <location>
        <begin position="118"/>
        <end position="132"/>
    </location>
</feature>
<evidence type="ECO:0000256" key="2">
    <source>
        <dbReference type="SAM" id="MobiDB-lite"/>
    </source>
</evidence>
<reference evidence="5" key="1">
    <citation type="submission" date="2022-01" db="EMBL/GenBank/DDBJ databases">
        <title>Genome Sequence Resource for Two Populations of Ditylenchus destructor, the Migratory Endoparasitic Phytonematode.</title>
        <authorList>
            <person name="Zhang H."/>
            <person name="Lin R."/>
            <person name="Xie B."/>
        </authorList>
    </citation>
    <scope>NUCLEOTIDE SEQUENCE</scope>
    <source>
        <strain evidence="5">BazhouSP</strain>
    </source>
</reference>
<evidence type="ECO:0000313" key="6">
    <source>
        <dbReference type="Proteomes" id="UP001201812"/>
    </source>
</evidence>
<feature type="domain" description="MADF" evidence="3">
    <location>
        <begin position="257"/>
        <end position="346"/>
    </location>
</feature>
<dbReference type="EMBL" id="JAKKPZ010000066">
    <property type="protein sequence ID" value="KAI1704565.1"/>
    <property type="molecule type" value="Genomic_DNA"/>
</dbReference>
<evidence type="ECO:0000256" key="1">
    <source>
        <dbReference type="PROSITE-ProRule" id="PRU00371"/>
    </source>
</evidence>
<protein>
    <submittedName>
        <fullName evidence="5">Alcohol dehydrogenase transcription factor myb/SANT-like domain-containing protein</fullName>
    </submittedName>
</protein>
<dbReference type="PROSITE" id="PS51031">
    <property type="entry name" value="BESS"/>
    <property type="match status" value="1"/>
</dbReference>
<comment type="subcellular location">
    <subcellularLocation>
        <location evidence="1">Nucleus</location>
    </subcellularLocation>
</comment>
<evidence type="ECO:0000313" key="5">
    <source>
        <dbReference type="EMBL" id="KAI1704565.1"/>
    </source>
</evidence>
<dbReference type="InterPro" id="IPR004210">
    <property type="entry name" value="BESS_motif"/>
</dbReference>
<dbReference type="Proteomes" id="UP001201812">
    <property type="component" value="Unassembled WGS sequence"/>
</dbReference>
<feature type="domain" description="MADF" evidence="3">
    <location>
        <begin position="137"/>
        <end position="223"/>
    </location>
</feature>
<evidence type="ECO:0000259" key="4">
    <source>
        <dbReference type="PROSITE" id="PS51031"/>
    </source>
</evidence>
<dbReference type="GO" id="GO:0005634">
    <property type="term" value="C:nucleus"/>
    <property type="evidence" value="ECO:0007669"/>
    <property type="project" value="UniProtKB-SubCell"/>
</dbReference>
<sequence length="540" mass="60339">MSEEATSNSTGVHKPVSHHHDLDLKMYSSTSNSADGMPNAGNSGNMAQNPGGPSPQTPGSSRQRVVVVAGNTDDEDLDDGDEELTENNSNPSRPGSAGVNDVINSVIGGLGGNGSNGDEQNSQDGNNSQDEPSFNLKLIEAVRQSRCLYDSADRQYRSADHKIKVWNRLVQVLGFQGDARTLYNRWKQLRDKYGKEKKKMKYSGEVSQWQFFKHLEFLDPHMVDRTQQKYERAKDGKVIYKDNQPPIVITDPNFALHLINEVRLQPCLFDIKDSKYRHTEFRNQAWNEIIKNLNFPGDINAIYKQWKKIRDRYVREKRKMRMTANGEEEPSWELYQELLWIDPFLEERAAQHQQQQVQQQYSMVMQQQGGGQAQHLHHLAGAASQASKFHLQTMQLPTTSGIQTSSGRQGRILPPSTTILASGSNGTTLMMQPTIGAVLSGQASASALHSAHAQHHSQQHLQHHPEMQTLHHQSAVLGLGHPSHLGQQHVIITNEPLDGDRAFALSVAADLAALPEHARNMARAQIQHLLQNSKITIVKA</sequence>
<evidence type="ECO:0000259" key="3">
    <source>
        <dbReference type="PROSITE" id="PS51029"/>
    </source>
</evidence>
<feature type="compositionally biased region" description="Acidic residues" evidence="2">
    <location>
        <begin position="72"/>
        <end position="85"/>
    </location>
</feature>
<name>A0AAD4MSB4_9BILA</name>
<feature type="region of interest" description="Disordered" evidence="2">
    <location>
        <begin position="1"/>
        <end position="132"/>
    </location>
</feature>
<gene>
    <name evidence="5" type="ORF">DdX_14200</name>
</gene>
<dbReference type="GO" id="GO:0003677">
    <property type="term" value="F:DNA binding"/>
    <property type="evidence" value="ECO:0007669"/>
    <property type="project" value="InterPro"/>
</dbReference>
<feature type="compositionally biased region" description="Polar residues" evidence="2">
    <location>
        <begin position="1"/>
        <end position="11"/>
    </location>
</feature>
<keyword evidence="1" id="KW-0539">Nucleus</keyword>
<proteinExistence type="predicted"/>
<dbReference type="InterPro" id="IPR006578">
    <property type="entry name" value="MADF-dom"/>
</dbReference>
<dbReference type="SMART" id="SM00595">
    <property type="entry name" value="MADF"/>
    <property type="match status" value="2"/>
</dbReference>
<dbReference type="GO" id="GO:0006357">
    <property type="term" value="P:regulation of transcription by RNA polymerase II"/>
    <property type="evidence" value="ECO:0007669"/>
    <property type="project" value="TreeGrafter"/>
</dbReference>